<protein>
    <recommendedName>
        <fullName evidence="3">DUF4329 domain-containing protein</fullName>
    </recommendedName>
</protein>
<dbReference type="EMBL" id="KX889068">
    <property type="protein sequence ID" value="APC46058.1"/>
    <property type="molecule type" value="Genomic_DNA"/>
</dbReference>
<keyword evidence="2" id="KW-1185">Reference proteome</keyword>
<gene>
    <name evidence="1" type="ORF">vBVspPpVa5_0057</name>
</gene>
<evidence type="ECO:0000313" key="1">
    <source>
        <dbReference type="EMBL" id="APC46058.1"/>
    </source>
</evidence>
<dbReference type="Proteomes" id="UP000225978">
    <property type="component" value="Segment"/>
</dbReference>
<reference evidence="1 2" key="1">
    <citation type="journal article" date="2017" name="Viruses">
        <title>Stumbling across the Same Phage: Comparative Genomics of Widespread Temperate Phages Infecting the Fish Pathogen Vibrio anguillarum.</title>
        <authorList>
            <person name="Kalatzis P.G."/>
            <person name="Rorbo N.I."/>
            <person name="Castillo D."/>
            <person name="Mauritzen J.J."/>
            <person name="Jorgensen J."/>
            <person name="Kokkari C."/>
            <person name="Zhang F."/>
            <person name="Katharios P."/>
            <person name="Middelboe M."/>
        </authorList>
    </citation>
    <scope>NUCLEOTIDE SEQUENCE [LARGE SCALE GENOMIC DNA]</scope>
</reference>
<organism evidence="1 2">
    <name type="scientific">Vibrio phage vB_VspP_pVa5</name>
    <dbReference type="NCBI Taxonomy" id="1913109"/>
    <lineage>
        <taxon>Viruses</taxon>
        <taxon>Duplodnaviria</taxon>
        <taxon>Heunggongvirae</taxon>
        <taxon>Uroviricota</taxon>
        <taxon>Caudoviricetes</taxon>
        <taxon>Schitoviridae</taxon>
        <taxon>Pontosvirinae</taxon>
        <taxon>Galateavirus</taxon>
        <taxon>Galateavirus PVA5</taxon>
    </lineage>
</organism>
<accession>A0A1J0GV45</accession>
<evidence type="ECO:0000313" key="2">
    <source>
        <dbReference type="Proteomes" id="UP000225978"/>
    </source>
</evidence>
<evidence type="ECO:0008006" key="3">
    <source>
        <dbReference type="Google" id="ProtNLM"/>
    </source>
</evidence>
<name>A0A1J0GV45_9CAUD</name>
<sequence>MFIALLAAACTVGCEPLPTYKTIPIVHKDQHSAAYAWYNYHMDAINNLTPEQEAMGWIYQCDEGYFFSDMQVGGLSNTMDPKVNTPQKNCEAMAYMHTHPDQGSGWTSDLFSPADMRSSQIWGMYMMAQENCNLRYTYKHDDHDGELLGNFIACKGGD</sequence>
<proteinExistence type="predicted"/>